<protein>
    <submittedName>
        <fullName evidence="1">Uncharacterized protein</fullName>
    </submittedName>
</protein>
<sequence>MLSSPRGTRDGTYPQSQSCNPGLHRFALCQFCACGSPPKLPPITNLHGAHFEPHIVAFTSPTPAAWAPPHTKVTKRRSWAQPYLSQICYPRNGSCSNDPTPIVTSPLAVALASVEGRPPDLDENARLPCSLCPQLRVRVIFRNQPTLSYTIPPTRRVPSFD</sequence>
<name>A0ACD3ACY5_9AGAR</name>
<keyword evidence="2" id="KW-1185">Reference proteome</keyword>
<evidence type="ECO:0000313" key="2">
    <source>
        <dbReference type="Proteomes" id="UP000308600"/>
    </source>
</evidence>
<reference evidence="1 2" key="1">
    <citation type="journal article" date="2019" name="Nat. Ecol. Evol.">
        <title>Megaphylogeny resolves global patterns of mushroom evolution.</title>
        <authorList>
            <person name="Varga T."/>
            <person name="Krizsan K."/>
            <person name="Foldi C."/>
            <person name="Dima B."/>
            <person name="Sanchez-Garcia M."/>
            <person name="Sanchez-Ramirez S."/>
            <person name="Szollosi G.J."/>
            <person name="Szarkandi J.G."/>
            <person name="Papp V."/>
            <person name="Albert L."/>
            <person name="Andreopoulos W."/>
            <person name="Angelini C."/>
            <person name="Antonin V."/>
            <person name="Barry K.W."/>
            <person name="Bougher N.L."/>
            <person name="Buchanan P."/>
            <person name="Buyck B."/>
            <person name="Bense V."/>
            <person name="Catcheside P."/>
            <person name="Chovatia M."/>
            <person name="Cooper J."/>
            <person name="Damon W."/>
            <person name="Desjardin D."/>
            <person name="Finy P."/>
            <person name="Geml J."/>
            <person name="Haridas S."/>
            <person name="Hughes K."/>
            <person name="Justo A."/>
            <person name="Karasinski D."/>
            <person name="Kautmanova I."/>
            <person name="Kiss B."/>
            <person name="Kocsube S."/>
            <person name="Kotiranta H."/>
            <person name="LaButti K.M."/>
            <person name="Lechner B.E."/>
            <person name="Liimatainen K."/>
            <person name="Lipzen A."/>
            <person name="Lukacs Z."/>
            <person name="Mihaltcheva S."/>
            <person name="Morgado L.N."/>
            <person name="Niskanen T."/>
            <person name="Noordeloos M.E."/>
            <person name="Ohm R.A."/>
            <person name="Ortiz-Santana B."/>
            <person name="Ovrebo C."/>
            <person name="Racz N."/>
            <person name="Riley R."/>
            <person name="Savchenko A."/>
            <person name="Shiryaev A."/>
            <person name="Soop K."/>
            <person name="Spirin V."/>
            <person name="Szebenyi C."/>
            <person name="Tomsovsky M."/>
            <person name="Tulloss R.E."/>
            <person name="Uehling J."/>
            <person name="Grigoriev I.V."/>
            <person name="Vagvolgyi C."/>
            <person name="Papp T."/>
            <person name="Martin F.M."/>
            <person name="Miettinen O."/>
            <person name="Hibbett D.S."/>
            <person name="Nagy L.G."/>
        </authorList>
    </citation>
    <scope>NUCLEOTIDE SEQUENCE [LARGE SCALE GENOMIC DNA]</scope>
    <source>
        <strain evidence="1 2">NL-1719</strain>
    </source>
</reference>
<dbReference type="Proteomes" id="UP000308600">
    <property type="component" value="Unassembled WGS sequence"/>
</dbReference>
<dbReference type="EMBL" id="ML208518">
    <property type="protein sequence ID" value="TFK63531.1"/>
    <property type="molecule type" value="Genomic_DNA"/>
</dbReference>
<proteinExistence type="predicted"/>
<accession>A0ACD3ACY5</accession>
<gene>
    <name evidence="1" type="ORF">BDN72DRAFT_319328</name>
</gene>
<organism evidence="1 2">
    <name type="scientific">Pluteus cervinus</name>
    <dbReference type="NCBI Taxonomy" id="181527"/>
    <lineage>
        <taxon>Eukaryota</taxon>
        <taxon>Fungi</taxon>
        <taxon>Dikarya</taxon>
        <taxon>Basidiomycota</taxon>
        <taxon>Agaricomycotina</taxon>
        <taxon>Agaricomycetes</taxon>
        <taxon>Agaricomycetidae</taxon>
        <taxon>Agaricales</taxon>
        <taxon>Pluteineae</taxon>
        <taxon>Pluteaceae</taxon>
        <taxon>Pluteus</taxon>
    </lineage>
</organism>
<evidence type="ECO:0000313" key="1">
    <source>
        <dbReference type="EMBL" id="TFK63531.1"/>
    </source>
</evidence>